<evidence type="ECO:0000256" key="5">
    <source>
        <dbReference type="SAM" id="Phobius"/>
    </source>
</evidence>
<dbReference type="GO" id="GO:0006935">
    <property type="term" value="P:chemotaxis"/>
    <property type="evidence" value="ECO:0007669"/>
    <property type="project" value="InterPro"/>
</dbReference>
<evidence type="ECO:0000313" key="8">
    <source>
        <dbReference type="EMBL" id="AFQ44225.1"/>
    </source>
</evidence>
<dbReference type="AlphaFoldDB" id="J7IRE3"/>
<dbReference type="PRINTS" id="PR00260">
    <property type="entry name" value="CHEMTRNSDUCR"/>
</dbReference>
<dbReference type="Pfam" id="PF00015">
    <property type="entry name" value="MCPsignal"/>
    <property type="match status" value="1"/>
</dbReference>
<dbReference type="STRING" id="768704.Desmer_2290"/>
<dbReference type="SUPFAM" id="SSF58104">
    <property type="entry name" value="Methyl-accepting chemotaxis protein (MCP) signaling domain"/>
    <property type="match status" value="1"/>
</dbReference>
<protein>
    <submittedName>
        <fullName evidence="8">Methyl-accepting chemotaxis protein</fullName>
    </submittedName>
</protein>
<evidence type="ECO:0000256" key="1">
    <source>
        <dbReference type="ARBA" id="ARBA00023224"/>
    </source>
</evidence>
<feature type="transmembrane region" description="Helical" evidence="5">
    <location>
        <begin position="188"/>
        <end position="209"/>
    </location>
</feature>
<keyword evidence="5" id="KW-0812">Transmembrane</keyword>
<dbReference type="Gene3D" id="1.10.287.950">
    <property type="entry name" value="Methyl-accepting chemotaxis protein"/>
    <property type="match status" value="1"/>
</dbReference>
<dbReference type="GO" id="GO:0007165">
    <property type="term" value="P:signal transduction"/>
    <property type="evidence" value="ECO:0007669"/>
    <property type="project" value="UniProtKB-KW"/>
</dbReference>
<keyword evidence="1 3" id="KW-0807">Transducer</keyword>
<evidence type="ECO:0000259" key="7">
    <source>
        <dbReference type="PROSITE" id="PS50885"/>
    </source>
</evidence>
<dbReference type="OrthoDB" id="597657at2"/>
<keyword evidence="5" id="KW-0472">Membrane</keyword>
<keyword evidence="9" id="KW-1185">Reference proteome</keyword>
<dbReference type="Pfam" id="PF00672">
    <property type="entry name" value="HAMP"/>
    <property type="match status" value="1"/>
</dbReference>
<dbReference type="PROSITE" id="PS50111">
    <property type="entry name" value="CHEMOTAXIS_TRANSDUC_2"/>
    <property type="match status" value="1"/>
</dbReference>
<reference evidence="8 9" key="1">
    <citation type="journal article" date="2012" name="J. Bacteriol.">
        <title>Complete genome sequences of Desulfosporosinus orientis DSM765T, Desulfosporosinus youngiae DSM17734T, Desulfosporosinus meridiei DSM13257T, and Desulfosporosinus acidiphilus DSM22704T.</title>
        <authorList>
            <person name="Pester M."/>
            <person name="Brambilla E."/>
            <person name="Alazard D."/>
            <person name="Rattei T."/>
            <person name="Weinmaier T."/>
            <person name="Han J."/>
            <person name="Lucas S."/>
            <person name="Lapidus A."/>
            <person name="Cheng J.F."/>
            <person name="Goodwin L."/>
            <person name="Pitluck S."/>
            <person name="Peters L."/>
            <person name="Ovchinnikova G."/>
            <person name="Teshima H."/>
            <person name="Detter J.C."/>
            <person name="Han C.S."/>
            <person name="Tapia R."/>
            <person name="Land M.L."/>
            <person name="Hauser L."/>
            <person name="Kyrpides N.C."/>
            <person name="Ivanova N.N."/>
            <person name="Pagani I."/>
            <person name="Huntmann M."/>
            <person name="Wei C.L."/>
            <person name="Davenport K.W."/>
            <person name="Daligault H."/>
            <person name="Chain P.S."/>
            <person name="Chen A."/>
            <person name="Mavromatis K."/>
            <person name="Markowitz V."/>
            <person name="Szeto E."/>
            <person name="Mikhailova N."/>
            <person name="Pati A."/>
            <person name="Wagner M."/>
            <person name="Woyke T."/>
            <person name="Ollivier B."/>
            <person name="Klenk H.P."/>
            <person name="Spring S."/>
            <person name="Loy A."/>
        </authorList>
    </citation>
    <scope>NUCLEOTIDE SEQUENCE [LARGE SCALE GENOMIC DNA]</scope>
    <source>
        <strain evidence="9">ATCC BAA-275 / DSM 13257 / NCIMB 13706 / S10</strain>
    </source>
</reference>
<evidence type="ECO:0000259" key="6">
    <source>
        <dbReference type="PROSITE" id="PS50111"/>
    </source>
</evidence>
<comment type="similarity">
    <text evidence="2">Belongs to the methyl-accepting chemotaxis (MCP) protein family.</text>
</comment>
<dbReference type="Proteomes" id="UP000005262">
    <property type="component" value="Chromosome"/>
</dbReference>
<dbReference type="GO" id="GO:0004888">
    <property type="term" value="F:transmembrane signaling receptor activity"/>
    <property type="evidence" value="ECO:0007669"/>
    <property type="project" value="InterPro"/>
</dbReference>
<dbReference type="PANTHER" id="PTHR32089">
    <property type="entry name" value="METHYL-ACCEPTING CHEMOTAXIS PROTEIN MCPB"/>
    <property type="match status" value="1"/>
</dbReference>
<evidence type="ECO:0000256" key="4">
    <source>
        <dbReference type="SAM" id="Coils"/>
    </source>
</evidence>
<evidence type="ECO:0000256" key="3">
    <source>
        <dbReference type="PROSITE-ProRule" id="PRU00284"/>
    </source>
</evidence>
<proteinExistence type="inferred from homology"/>
<dbReference type="Gene3D" id="6.10.340.10">
    <property type="match status" value="1"/>
</dbReference>
<dbReference type="HOGENOM" id="CLU_000445_107_27_9"/>
<feature type="coiled-coil region" evidence="4">
    <location>
        <begin position="64"/>
        <end position="98"/>
    </location>
</feature>
<feature type="domain" description="Methyl-accepting transducer" evidence="6">
    <location>
        <begin position="282"/>
        <end position="519"/>
    </location>
</feature>
<keyword evidence="4" id="KW-0175">Coiled coil</keyword>
<dbReference type="eggNOG" id="COG0840">
    <property type="taxonomic scope" value="Bacteria"/>
</dbReference>
<dbReference type="EMBL" id="CP003629">
    <property type="protein sequence ID" value="AFQ44225.1"/>
    <property type="molecule type" value="Genomic_DNA"/>
</dbReference>
<dbReference type="InterPro" id="IPR024478">
    <property type="entry name" value="HlyB_4HB_MCP"/>
</dbReference>
<dbReference type="PANTHER" id="PTHR32089:SF112">
    <property type="entry name" value="LYSOZYME-LIKE PROTEIN-RELATED"/>
    <property type="match status" value="1"/>
</dbReference>
<dbReference type="SMART" id="SM00304">
    <property type="entry name" value="HAMP"/>
    <property type="match status" value="1"/>
</dbReference>
<gene>
    <name evidence="8" type="ordered locus">Desmer_2290</name>
</gene>
<sequence length="569" mass="61900">MRFTIRLKMALTFTLIILVLMGLSAYSITALKEINSKSTEIEVVWLPGVEHSLSIKALVADYRIKELQHVIASDAATMDKYEKEADAIQGELQKAFSSYDKSIIDDQDRALFTIVMDNWSKYTEFHKQVIASSKELKTEEAMTLLNGESKKARDTLGETVNKLVEYNSNGAVKSSQEGNDLYALTYKILLIVSIVAIIFSVFAAIFLLYSTLKPLGLLKTKLKDLAERGGDLTQRIEIQSKDEIGDLAQSTNQFIENIRQILIEVNSSAEGVDNVGKKVTGYLIDLNSYVEDTSAVVEELAAGTEESAAAAEEVNASSYEIQNAINSIAEKAQEGTSAVSKISERAGALKANAIESQLQANRIYEGAKENLEKALKKSEAVKQINVLSDAILQISSQTNLLALNAAIEAARAGEAGRGFAVVADEIRKLAENSENTVNEIQKVTEHVVDSVKALAESSGEILVFIDTTVRKDYEGLKTTGEQYSSDAVFVNDLITDFSATSEELAASIQAVITAINSVSMTVNEGAAGNQMIAGKATTIVEKVDEVKNQMEISRENTGKLKTAISKFKI</sequence>
<dbReference type="SMART" id="SM00283">
    <property type="entry name" value="MA"/>
    <property type="match status" value="1"/>
</dbReference>
<dbReference type="PROSITE" id="PS50885">
    <property type="entry name" value="HAMP"/>
    <property type="match status" value="1"/>
</dbReference>
<dbReference type="Pfam" id="PF12729">
    <property type="entry name" value="4HB_MCP_1"/>
    <property type="match status" value="1"/>
</dbReference>
<dbReference type="GO" id="GO:0016020">
    <property type="term" value="C:membrane"/>
    <property type="evidence" value="ECO:0007669"/>
    <property type="project" value="InterPro"/>
</dbReference>
<name>J7IRE3_DESMD</name>
<keyword evidence="5" id="KW-1133">Transmembrane helix</keyword>
<evidence type="ECO:0000313" key="9">
    <source>
        <dbReference type="Proteomes" id="UP000005262"/>
    </source>
</evidence>
<organism evidence="8 9">
    <name type="scientific">Desulfosporosinus meridiei (strain ATCC BAA-275 / DSM 13257 / KCTC 12902 / NCIMB 13706 / S10)</name>
    <dbReference type="NCBI Taxonomy" id="768704"/>
    <lineage>
        <taxon>Bacteria</taxon>
        <taxon>Bacillati</taxon>
        <taxon>Bacillota</taxon>
        <taxon>Clostridia</taxon>
        <taxon>Eubacteriales</taxon>
        <taxon>Desulfitobacteriaceae</taxon>
        <taxon>Desulfosporosinus</taxon>
    </lineage>
</organism>
<dbReference type="CDD" id="cd06225">
    <property type="entry name" value="HAMP"/>
    <property type="match status" value="1"/>
</dbReference>
<evidence type="ECO:0000256" key="2">
    <source>
        <dbReference type="ARBA" id="ARBA00029447"/>
    </source>
</evidence>
<dbReference type="CDD" id="cd19411">
    <property type="entry name" value="MCP2201-like_sensor"/>
    <property type="match status" value="1"/>
</dbReference>
<dbReference type="InterPro" id="IPR004089">
    <property type="entry name" value="MCPsignal_dom"/>
</dbReference>
<dbReference type="RefSeq" id="WP_014903139.1">
    <property type="nucleotide sequence ID" value="NC_018515.1"/>
</dbReference>
<dbReference type="KEGG" id="dmi:Desmer_2290"/>
<reference evidence="9" key="2">
    <citation type="submission" date="2012-08" db="EMBL/GenBank/DDBJ databases">
        <title>Finished genome of Desulfosporosinus meridiei DSM 13257.</title>
        <authorList>
            <person name="Huntemann M."/>
            <person name="Wei C.-L."/>
            <person name="Han J."/>
            <person name="Detter J.C."/>
            <person name="Han C."/>
            <person name="Davenport K."/>
            <person name="Daligault H."/>
            <person name="Erkkila T."/>
            <person name="Gu W."/>
            <person name="Munk A.C.C."/>
            <person name="Teshima H."/>
            <person name="Xu Y."/>
            <person name="Chain P."/>
            <person name="Tapia R."/>
            <person name="Chen A."/>
            <person name="Krypides N."/>
            <person name="Mavromatis K."/>
            <person name="Markowitz V."/>
            <person name="Szeto E."/>
            <person name="Ivanova N."/>
            <person name="Mikhailova N."/>
            <person name="Ovchinnikova G."/>
            <person name="Pagani I."/>
            <person name="Pati A."/>
            <person name="Goodwin L."/>
            <person name="Peters L."/>
            <person name="Pitluck S."/>
            <person name="Woyke T."/>
            <person name="Pester M."/>
            <person name="Spring S."/>
            <person name="Ollivier B."/>
            <person name="Rattei T."/>
            <person name="Klenk H.-P."/>
            <person name="Wagner M."/>
            <person name="Loy A."/>
        </authorList>
    </citation>
    <scope>NUCLEOTIDE SEQUENCE [LARGE SCALE GENOMIC DNA]</scope>
    <source>
        <strain evidence="9">ATCC BAA-275 / DSM 13257 / NCIMB 13706 / S10</strain>
    </source>
</reference>
<accession>J7IRE3</accession>
<dbReference type="InterPro" id="IPR003660">
    <property type="entry name" value="HAMP_dom"/>
</dbReference>
<dbReference type="InterPro" id="IPR004090">
    <property type="entry name" value="Chemotax_Me-accpt_rcpt"/>
</dbReference>
<dbReference type="InterPro" id="IPR047347">
    <property type="entry name" value="YvaQ-like_sensor"/>
</dbReference>
<feature type="domain" description="HAMP" evidence="7">
    <location>
        <begin position="209"/>
        <end position="263"/>
    </location>
</feature>